<feature type="compositionally biased region" description="Basic and acidic residues" evidence="1">
    <location>
        <begin position="285"/>
        <end position="306"/>
    </location>
</feature>
<sequence length="338" mass="36539">MAAPRTTPEPSPPRRDRAWWRTPSGRLVCVAAVPLLGLVDTRLGAVALIVALVVLWRGSPWPKAGKVAATMGTMALLGAVVPDPREDRDTATAAHRTRPPVTASSAAPPASPSPRPARDYRGERLDVAYGRATKSGFTVVYHDASDERKDITARSLWTVCFQQRSDTGERPTLDFGAVRTGDPCPKRDGGPVPWPTMPELVWKTWPKARAEVVALGVPADRVRAEAAYVNDTLPDEGAYDDWRVCAHDPAAGEKVPADTWVTLELSSPENGCPDPDRGTGTSTRLPDRDKDGDPDYRDPFPRDRNRTKAFPNGLPDAPDTGGSGGGGGWSPCRHTRWC</sequence>
<reference evidence="3" key="1">
    <citation type="journal article" date="2019" name="Int. J. Syst. Evol. Microbiol.">
        <title>The Global Catalogue of Microorganisms (GCM) 10K type strain sequencing project: providing services to taxonomists for standard genome sequencing and annotation.</title>
        <authorList>
            <consortium name="The Broad Institute Genomics Platform"/>
            <consortium name="The Broad Institute Genome Sequencing Center for Infectious Disease"/>
            <person name="Wu L."/>
            <person name="Ma J."/>
        </authorList>
    </citation>
    <scope>NUCLEOTIDE SEQUENCE [LARGE SCALE GENOMIC DNA]</scope>
    <source>
        <strain evidence="3">CGMCC 4.1648</strain>
    </source>
</reference>
<feature type="region of interest" description="Disordered" evidence="1">
    <location>
        <begin position="171"/>
        <end position="192"/>
    </location>
</feature>
<dbReference type="RefSeq" id="WP_345688167.1">
    <property type="nucleotide sequence ID" value="NZ_BAABIT010000001.1"/>
</dbReference>
<dbReference type="CDD" id="cd06577">
    <property type="entry name" value="PASTA_pknB"/>
    <property type="match status" value="1"/>
</dbReference>
<organism evidence="2 3">
    <name type="scientific">Streptomyces coeruleoprunus</name>
    <dbReference type="NCBI Taxonomy" id="285563"/>
    <lineage>
        <taxon>Bacteria</taxon>
        <taxon>Bacillati</taxon>
        <taxon>Actinomycetota</taxon>
        <taxon>Actinomycetes</taxon>
        <taxon>Kitasatosporales</taxon>
        <taxon>Streptomycetaceae</taxon>
        <taxon>Streptomyces</taxon>
    </lineage>
</organism>
<keyword evidence="3" id="KW-1185">Reference proteome</keyword>
<evidence type="ECO:0000256" key="1">
    <source>
        <dbReference type="SAM" id="MobiDB-lite"/>
    </source>
</evidence>
<gene>
    <name evidence="2" type="ORF">ACFPM3_26280</name>
</gene>
<protein>
    <submittedName>
        <fullName evidence="2">PASTA domain-containing protein</fullName>
    </submittedName>
</protein>
<comment type="caution">
    <text evidence="2">The sequence shown here is derived from an EMBL/GenBank/DDBJ whole genome shotgun (WGS) entry which is preliminary data.</text>
</comment>
<dbReference type="Proteomes" id="UP001595829">
    <property type="component" value="Unassembled WGS sequence"/>
</dbReference>
<evidence type="ECO:0000313" key="3">
    <source>
        <dbReference type="Proteomes" id="UP001595829"/>
    </source>
</evidence>
<evidence type="ECO:0000313" key="2">
    <source>
        <dbReference type="EMBL" id="MFC5025639.1"/>
    </source>
</evidence>
<feature type="region of interest" description="Disordered" evidence="1">
    <location>
        <begin position="265"/>
        <end position="338"/>
    </location>
</feature>
<dbReference type="EMBL" id="JBHSJD010000023">
    <property type="protein sequence ID" value="MFC5025639.1"/>
    <property type="molecule type" value="Genomic_DNA"/>
</dbReference>
<proteinExistence type="predicted"/>
<accession>A0ABV9XJR1</accession>
<dbReference type="InterPro" id="IPR005543">
    <property type="entry name" value="PASTA_dom"/>
</dbReference>
<feature type="region of interest" description="Disordered" evidence="1">
    <location>
        <begin position="82"/>
        <end position="121"/>
    </location>
</feature>
<dbReference type="Gene3D" id="3.30.10.20">
    <property type="match status" value="1"/>
</dbReference>
<name>A0ABV9XJR1_9ACTN</name>